<feature type="signal peptide" evidence="1">
    <location>
        <begin position="1"/>
        <end position="20"/>
    </location>
</feature>
<dbReference type="Proteomes" id="UP000324298">
    <property type="component" value="Unassembled WGS sequence"/>
</dbReference>
<feature type="chain" id="PRO_5023072517" evidence="1">
    <location>
        <begin position="21"/>
        <end position="167"/>
    </location>
</feature>
<evidence type="ECO:0000256" key="1">
    <source>
        <dbReference type="SAM" id="SignalP"/>
    </source>
</evidence>
<reference evidence="2 3" key="1">
    <citation type="submission" date="2019-04" db="EMBL/GenBank/DDBJ databases">
        <title>Geobacter ruber sp. nov., ferric-reducing bacteria isolated from paddy soil.</title>
        <authorList>
            <person name="Xu Z."/>
            <person name="Masuda Y."/>
            <person name="Itoh H."/>
            <person name="Senoo K."/>
        </authorList>
    </citation>
    <scope>NUCLEOTIDE SEQUENCE [LARGE SCALE GENOMIC DNA]</scope>
    <source>
        <strain evidence="2 3">Red88</strain>
    </source>
</reference>
<keyword evidence="1" id="KW-0732">Signal</keyword>
<gene>
    <name evidence="2" type="ORF">ET418_16950</name>
</gene>
<dbReference type="EMBL" id="SRSD01000012">
    <property type="protein sequence ID" value="KAA0888088.1"/>
    <property type="molecule type" value="Genomic_DNA"/>
</dbReference>
<dbReference type="RefSeq" id="WP_149309654.1">
    <property type="nucleotide sequence ID" value="NZ_SRSD01000012.1"/>
</dbReference>
<evidence type="ECO:0000313" key="3">
    <source>
        <dbReference type="Proteomes" id="UP000324298"/>
    </source>
</evidence>
<proteinExistence type="predicted"/>
<dbReference type="AlphaFoldDB" id="A0A5A9X6L4"/>
<accession>A0A5A9X6L4</accession>
<protein>
    <submittedName>
        <fullName evidence="2">Uncharacterized protein</fullName>
    </submittedName>
</protein>
<keyword evidence="3" id="KW-1185">Reference proteome</keyword>
<evidence type="ECO:0000313" key="2">
    <source>
        <dbReference type="EMBL" id="KAA0888088.1"/>
    </source>
</evidence>
<sequence>MKVIIIIIIAVIMSASAAFAGAISSQMTFTINGYPITLTKNADMSFRLGSDGSTLTHSDTESGWVTASPVQILMTSGYGYLMTLMWDNSVVLTNSASPYGTATVTLVCRWAAGGTYPASKTAGSDCSTLTPTSSTTAIALFPTSVTFDSNNQTGAYTGTTQINANYY</sequence>
<organism evidence="2 3">
    <name type="scientific">Oryzomonas rubra</name>
    <dbReference type="NCBI Taxonomy" id="2509454"/>
    <lineage>
        <taxon>Bacteria</taxon>
        <taxon>Pseudomonadati</taxon>
        <taxon>Thermodesulfobacteriota</taxon>
        <taxon>Desulfuromonadia</taxon>
        <taxon>Geobacterales</taxon>
        <taxon>Geobacteraceae</taxon>
        <taxon>Oryzomonas</taxon>
    </lineage>
</organism>
<comment type="caution">
    <text evidence="2">The sequence shown here is derived from an EMBL/GenBank/DDBJ whole genome shotgun (WGS) entry which is preliminary data.</text>
</comment>
<name>A0A5A9X6L4_9BACT</name>